<accession>A0ABD3PB34</accession>
<gene>
    <name evidence="2" type="ORF">HJC23_002714</name>
</gene>
<name>A0ABD3PB34_9STRA</name>
<evidence type="ECO:0000256" key="1">
    <source>
        <dbReference type="SAM" id="MobiDB-lite"/>
    </source>
</evidence>
<feature type="compositionally biased region" description="Basic and acidic residues" evidence="1">
    <location>
        <begin position="125"/>
        <end position="139"/>
    </location>
</feature>
<proteinExistence type="predicted"/>
<dbReference type="Proteomes" id="UP001516023">
    <property type="component" value="Unassembled WGS sequence"/>
</dbReference>
<protein>
    <submittedName>
        <fullName evidence="2">Uncharacterized protein</fullName>
    </submittedName>
</protein>
<organism evidence="2 3">
    <name type="scientific">Cyclotella cryptica</name>
    <dbReference type="NCBI Taxonomy" id="29204"/>
    <lineage>
        <taxon>Eukaryota</taxon>
        <taxon>Sar</taxon>
        <taxon>Stramenopiles</taxon>
        <taxon>Ochrophyta</taxon>
        <taxon>Bacillariophyta</taxon>
        <taxon>Coscinodiscophyceae</taxon>
        <taxon>Thalassiosirophycidae</taxon>
        <taxon>Stephanodiscales</taxon>
        <taxon>Stephanodiscaceae</taxon>
        <taxon>Cyclotella</taxon>
    </lineage>
</organism>
<keyword evidence="3" id="KW-1185">Reference proteome</keyword>
<reference evidence="2 3" key="1">
    <citation type="journal article" date="2020" name="G3 (Bethesda)">
        <title>Improved Reference Genome for Cyclotella cryptica CCMP332, a Model for Cell Wall Morphogenesis, Salinity Adaptation, and Lipid Production in Diatoms (Bacillariophyta).</title>
        <authorList>
            <person name="Roberts W.R."/>
            <person name="Downey K.M."/>
            <person name="Ruck E.C."/>
            <person name="Traller J.C."/>
            <person name="Alverson A.J."/>
        </authorList>
    </citation>
    <scope>NUCLEOTIDE SEQUENCE [LARGE SCALE GENOMIC DNA]</scope>
    <source>
        <strain evidence="2 3">CCMP332</strain>
    </source>
</reference>
<feature type="region of interest" description="Disordered" evidence="1">
    <location>
        <begin position="116"/>
        <end position="139"/>
    </location>
</feature>
<comment type="caution">
    <text evidence="2">The sequence shown here is derived from an EMBL/GenBank/DDBJ whole genome shotgun (WGS) entry which is preliminary data.</text>
</comment>
<dbReference type="AlphaFoldDB" id="A0ABD3PB34"/>
<sequence length="139" mass="16398">MYVIAMDDQDAFCALLWLYHRNQTVKCMDKLLVPLLYTRKNGANECGRPTQKQEEIVLYPPTTGIAYILHKIEIQRDFSFLFKQGLLFLLDQKLPDKANHWLFDKSPAEHREHKVNCRQNHQRIKPRDSSHQGLAKIHE</sequence>
<dbReference type="EMBL" id="JABMIG020000218">
    <property type="protein sequence ID" value="KAL3785259.1"/>
    <property type="molecule type" value="Genomic_DNA"/>
</dbReference>
<evidence type="ECO:0000313" key="2">
    <source>
        <dbReference type="EMBL" id="KAL3785259.1"/>
    </source>
</evidence>
<evidence type="ECO:0000313" key="3">
    <source>
        <dbReference type="Proteomes" id="UP001516023"/>
    </source>
</evidence>